<sequence>MRFQRISLKTKANITSSIQNDRPIVPKTHNLKSDKKRPKNSSELDSFPFYVFKSLMKFSESTDP</sequence>
<proteinExistence type="predicted"/>
<comment type="caution">
    <text evidence="2">The sequence shown here is derived from an EMBL/GenBank/DDBJ whole genome shotgun (WGS) entry which is preliminary data.</text>
</comment>
<reference evidence="3" key="1">
    <citation type="submission" date="2018-05" db="EMBL/GenBank/DDBJ databases">
        <title>Leptospira yasudae sp. nov. and Leptospira stimsonii sp. nov., two pathogenic species of the genus Leptospira isolated from environmental sources.</title>
        <authorList>
            <person name="Casanovas-Massana A."/>
            <person name="Hamond C."/>
            <person name="Santos L.A."/>
            <person name="Hacker K.P."/>
            <person name="Balassiano I."/>
            <person name="Medeiros M.A."/>
            <person name="Reis M.G."/>
            <person name="Ko A.I."/>
            <person name="Wunder E.A."/>
        </authorList>
    </citation>
    <scope>NUCLEOTIDE SEQUENCE [LARGE SCALE GENOMIC DNA]</scope>
    <source>
        <strain evidence="3">Yale</strain>
    </source>
</reference>
<gene>
    <name evidence="2" type="ORF">DLM75_10160</name>
</gene>
<dbReference type="EMBL" id="QHCT01000002">
    <property type="protein sequence ID" value="RHX90742.1"/>
    <property type="molecule type" value="Genomic_DNA"/>
</dbReference>
<name>A0A396Z5H3_9LEPT</name>
<accession>A0A396Z5H3</accession>
<evidence type="ECO:0000313" key="2">
    <source>
        <dbReference type="EMBL" id="RHX90742.1"/>
    </source>
</evidence>
<feature type="region of interest" description="Disordered" evidence="1">
    <location>
        <begin position="14"/>
        <end position="43"/>
    </location>
</feature>
<evidence type="ECO:0000313" key="3">
    <source>
        <dbReference type="Proteomes" id="UP000265798"/>
    </source>
</evidence>
<dbReference type="Proteomes" id="UP000265798">
    <property type="component" value="Unassembled WGS sequence"/>
</dbReference>
<dbReference type="AlphaFoldDB" id="A0A396Z5H3"/>
<evidence type="ECO:0000256" key="1">
    <source>
        <dbReference type="SAM" id="MobiDB-lite"/>
    </source>
</evidence>
<protein>
    <submittedName>
        <fullName evidence="2">Uncharacterized protein</fullName>
    </submittedName>
</protein>
<organism evidence="2 3">
    <name type="scientific">Leptospira stimsonii</name>
    <dbReference type="NCBI Taxonomy" id="2202203"/>
    <lineage>
        <taxon>Bacteria</taxon>
        <taxon>Pseudomonadati</taxon>
        <taxon>Spirochaetota</taxon>
        <taxon>Spirochaetia</taxon>
        <taxon>Leptospirales</taxon>
        <taxon>Leptospiraceae</taxon>
        <taxon>Leptospira</taxon>
    </lineage>
</organism>